<dbReference type="EMBL" id="CP163435">
    <property type="protein sequence ID" value="XDQ27371.1"/>
    <property type="molecule type" value="Genomic_DNA"/>
</dbReference>
<feature type="transmembrane region" description="Helical" evidence="2">
    <location>
        <begin position="83"/>
        <end position="100"/>
    </location>
</feature>
<keyword evidence="2" id="KW-0812">Transmembrane</keyword>
<name>A0AB39PB37_9ACTN</name>
<evidence type="ECO:0000313" key="3">
    <source>
        <dbReference type="EMBL" id="XDQ27371.1"/>
    </source>
</evidence>
<organism evidence="3">
    <name type="scientific">Streptomyces sp. R21</name>
    <dbReference type="NCBI Taxonomy" id="3238627"/>
    <lineage>
        <taxon>Bacteria</taxon>
        <taxon>Bacillati</taxon>
        <taxon>Actinomycetota</taxon>
        <taxon>Actinomycetes</taxon>
        <taxon>Kitasatosporales</taxon>
        <taxon>Streptomycetaceae</taxon>
        <taxon>Streptomyces</taxon>
    </lineage>
</organism>
<protein>
    <submittedName>
        <fullName evidence="3">Uncharacterized protein</fullName>
    </submittedName>
</protein>
<reference evidence="3" key="1">
    <citation type="submission" date="2024-07" db="EMBL/GenBank/DDBJ databases">
        <authorList>
            <person name="Yu S.T."/>
        </authorList>
    </citation>
    <scope>NUCLEOTIDE SEQUENCE</scope>
    <source>
        <strain evidence="3">R21</strain>
    </source>
</reference>
<keyword evidence="2" id="KW-0472">Membrane</keyword>
<gene>
    <name evidence="3" type="ORF">AB5J56_22810</name>
</gene>
<evidence type="ECO:0000256" key="2">
    <source>
        <dbReference type="SAM" id="Phobius"/>
    </source>
</evidence>
<sequence>MTTPPPQGQNPFAQGQQPYGQPPQGQAPYGQQPQAPYGQQPPQGYPQQPGQPGFPTQPSPYMGPGAPVPPAPSRRPKFKTIKNVVIAVVALGVVVGGYIASRDDADTAKVGDCMSIGNPNSSTDPDLEVVDCGSSKAKYKVEQKKDNSGGCDRTKYAEYTESGDGKNFTLCLSEYSAK</sequence>
<evidence type="ECO:0000256" key="1">
    <source>
        <dbReference type="SAM" id="MobiDB-lite"/>
    </source>
</evidence>
<proteinExistence type="predicted"/>
<feature type="compositionally biased region" description="Low complexity" evidence="1">
    <location>
        <begin position="11"/>
        <end position="56"/>
    </location>
</feature>
<dbReference type="AlphaFoldDB" id="A0AB39PB37"/>
<accession>A0AB39PB37</accession>
<dbReference type="SUPFAM" id="SSF81995">
    <property type="entry name" value="beta-sandwich domain of Sec23/24"/>
    <property type="match status" value="1"/>
</dbReference>
<dbReference type="RefSeq" id="WP_369234623.1">
    <property type="nucleotide sequence ID" value="NZ_CP163435.1"/>
</dbReference>
<feature type="region of interest" description="Disordered" evidence="1">
    <location>
        <begin position="1"/>
        <end position="76"/>
    </location>
</feature>
<keyword evidence="2" id="KW-1133">Transmembrane helix</keyword>